<comment type="caution">
    <text evidence="3">The sequence shown here is derived from an EMBL/GenBank/DDBJ whole genome shotgun (WGS) entry which is preliminary data.</text>
</comment>
<organism evidence="3 4">
    <name type="scientific">Marasmiellus scandens</name>
    <dbReference type="NCBI Taxonomy" id="2682957"/>
    <lineage>
        <taxon>Eukaryota</taxon>
        <taxon>Fungi</taxon>
        <taxon>Dikarya</taxon>
        <taxon>Basidiomycota</taxon>
        <taxon>Agaricomycotina</taxon>
        <taxon>Agaricomycetes</taxon>
        <taxon>Agaricomycetidae</taxon>
        <taxon>Agaricales</taxon>
        <taxon>Marasmiineae</taxon>
        <taxon>Omphalotaceae</taxon>
        <taxon>Marasmiellus</taxon>
    </lineage>
</organism>
<evidence type="ECO:0000259" key="2">
    <source>
        <dbReference type="Pfam" id="PF10366"/>
    </source>
</evidence>
<evidence type="ECO:0000313" key="4">
    <source>
        <dbReference type="Proteomes" id="UP001498398"/>
    </source>
</evidence>
<dbReference type="EMBL" id="JBANRG010000002">
    <property type="protein sequence ID" value="KAK7471028.1"/>
    <property type="molecule type" value="Genomic_DNA"/>
</dbReference>
<dbReference type="Proteomes" id="UP001498398">
    <property type="component" value="Unassembled WGS sequence"/>
</dbReference>
<accession>A0ABR1K212</accession>
<protein>
    <recommendedName>
        <fullName evidence="2">Vacuolar sorting protein 39/Transforming growth factor beta receptor-associated domain-containing protein</fullName>
    </recommendedName>
</protein>
<gene>
    <name evidence="3" type="ORF">VKT23_002443</name>
</gene>
<sequence length="700" mass="78765">MPHSTSTFPRSSILLLGSNSIQSLVPATLISQAESLLESHRIEDAVDLADQQRKKLESSITVNEDELEELRYVYQRIGFQCFAETLFEDAGKNLFNGELDPRLLVSYYPELRGSLFTAEDSMDVFAGVAEKMPSEPSVDDIIRNYSPHLDTRSAPPTAELRKILGTAAQEMLEVFLRKCRTRRKVDEQSGSANKWEITYSVVDTVLVKLYAQFEKTRDLYALLQESNNVVVAEVESVLQKNGQYNALCMLYKQRGEDEKLLESWAKVVDGDWLDEDIKDPIADMISLLNERKNRSLTQKWGLWLTKRDPDRGLKLLMSRDTGKRREKAEDDFALLEQIKQTSPAAVIQFLEYLVLQKRSTSKDVHMQYAATCVDQLLTFAAQDAVSKLWRAKASSYSSTRSESTIPFIQYFASTTPDSEHKRVRLKTVLFLQGSSLYDASTILPQLQQHEKLLKLEIAIVQGKLKQHRLALSHLVNDLHDTVSAEAYCTLGGEVVPNRIASSIIDNTEGMQTWKGTSLFPLSTPKKVDDALRKELLNILLEVYMDGSEPQPERAAQLLNAQAVNLDAVDVISMIPPTWSLKLMSSFLTRSFRRTLHQRHEAQIVKPLVAGQNLEVKDRTWLILRDEGMVVEEALDEDGDDQDGTEKGVLDEKTVLQMDSDSQSTAAVEILPSEPPGNGLPSGKLSTAAEYEADLEGFDLR</sequence>
<name>A0ABR1K212_9AGAR</name>
<dbReference type="PANTHER" id="PTHR12894:SF27">
    <property type="entry name" value="TRANSFORMING GROWTH FACTOR-BETA RECEPTOR-ASSOCIATED PROTEIN 1"/>
    <property type="match status" value="1"/>
</dbReference>
<keyword evidence="4" id="KW-1185">Reference proteome</keyword>
<feature type="compositionally biased region" description="Basic and acidic residues" evidence="1">
    <location>
        <begin position="643"/>
        <end position="653"/>
    </location>
</feature>
<feature type="domain" description="Vacuolar sorting protein 39/Transforming growth factor beta receptor-associated" evidence="2">
    <location>
        <begin position="202"/>
        <end position="291"/>
    </location>
</feature>
<dbReference type="InterPro" id="IPR032914">
    <property type="entry name" value="Vam6/VPS39/TRAP1"/>
</dbReference>
<reference evidence="3 4" key="1">
    <citation type="submission" date="2024-01" db="EMBL/GenBank/DDBJ databases">
        <title>A draft genome for the cacao thread blight pathogen Marasmiellus scandens.</title>
        <authorList>
            <person name="Baruah I.K."/>
            <person name="Leung J."/>
            <person name="Bukari Y."/>
            <person name="Amoako-Attah I."/>
            <person name="Meinhardt L.W."/>
            <person name="Bailey B.A."/>
            <person name="Cohen S.P."/>
        </authorList>
    </citation>
    <scope>NUCLEOTIDE SEQUENCE [LARGE SCALE GENOMIC DNA]</scope>
    <source>
        <strain evidence="3 4">GH-19</strain>
    </source>
</reference>
<dbReference type="Pfam" id="PF10366">
    <property type="entry name" value="Vps39_1"/>
    <property type="match status" value="1"/>
</dbReference>
<dbReference type="InterPro" id="IPR019452">
    <property type="entry name" value="VPS39/TGF_beta_rcpt-assoc_1"/>
</dbReference>
<evidence type="ECO:0000256" key="1">
    <source>
        <dbReference type="SAM" id="MobiDB-lite"/>
    </source>
</evidence>
<evidence type="ECO:0000313" key="3">
    <source>
        <dbReference type="EMBL" id="KAK7471028.1"/>
    </source>
</evidence>
<dbReference type="PANTHER" id="PTHR12894">
    <property type="entry name" value="CNH DOMAIN CONTAINING"/>
    <property type="match status" value="1"/>
</dbReference>
<proteinExistence type="predicted"/>
<feature type="region of interest" description="Disordered" evidence="1">
    <location>
        <begin position="634"/>
        <end position="664"/>
    </location>
</feature>